<reference evidence="1 4" key="2">
    <citation type="submission" date="2024-06" db="EMBL/GenBank/DDBJ databases">
        <title>Soil Sphingobacterium thalpophilum.</title>
        <authorList>
            <person name="Yang J."/>
            <person name="Li J."/>
        </authorList>
    </citation>
    <scope>NUCLEOTIDE SEQUENCE [LARGE SCALE GENOMIC DNA]</scope>
    <source>
        <strain evidence="1 4">22g91tb</strain>
    </source>
</reference>
<accession>A0A4U9VXP4</accession>
<dbReference type="Proteomes" id="UP000308196">
    <property type="component" value="Chromosome"/>
</dbReference>
<dbReference type="KEGG" id="stha:NCTC11429_04587"/>
<protein>
    <submittedName>
        <fullName evidence="2">Uncharacterized protein</fullName>
    </submittedName>
</protein>
<evidence type="ECO:0000313" key="1">
    <source>
        <dbReference type="EMBL" id="MEZ0454648.1"/>
    </source>
</evidence>
<dbReference type="AlphaFoldDB" id="A0A4U9VXP4"/>
<dbReference type="EMBL" id="JBEOQB010000008">
    <property type="protein sequence ID" value="MEZ0454648.1"/>
    <property type="molecule type" value="Genomic_DNA"/>
</dbReference>
<dbReference type="Proteomes" id="UP001566204">
    <property type="component" value="Unassembled WGS sequence"/>
</dbReference>
<dbReference type="EMBL" id="LR590484">
    <property type="protein sequence ID" value="VTR52445.1"/>
    <property type="molecule type" value="Genomic_DNA"/>
</dbReference>
<gene>
    <name evidence="1" type="ORF">ABTW24_23870</name>
    <name evidence="2" type="ORF">NCTC11429_04587</name>
</gene>
<keyword evidence="4" id="KW-1185">Reference proteome</keyword>
<proteinExistence type="predicted"/>
<evidence type="ECO:0000313" key="3">
    <source>
        <dbReference type="Proteomes" id="UP000308196"/>
    </source>
</evidence>
<evidence type="ECO:0000313" key="2">
    <source>
        <dbReference type="EMBL" id="VTR52445.1"/>
    </source>
</evidence>
<dbReference type="RefSeq" id="WP_028070235.1">
    <property type="nucleotide sequence ID" value="NZ_CP141191.1"/>
</dbReference>
<dbReference type="STRING" id="1123265.GCA_000686625_03481"/>
<name>A0A4U9VXP4_9SPHI</name>
<organism evidence="2 3">
    <name type="scientific">Sphingobacterium thalpophilum</name>
    <dbReference type="NCBI Taxonomy" id="259"/>
    <lineage>
        <taxon>Bacteria</taxon>
        <taxon>Pseudomonadati</taxon>
        <taxon>Bacteroidota</taxon>
        <taxon>Sphingobacteriia</taxon>
        <taxon>Sphingobacteriales</taxon>
        <taxon>Sphingobacteriaceae</taxon>
        <taxon>Sphingobacterium</taxon>
    </lineage>
</organism>
<reference evidence="2 3" key="1">
    <citation type="submission" date="2019-05" db="EMBL/GenBank/DDBJ databases">
        <authorList>
            <consortium name="Pathogen Informatics"/>
        </authorList>
    </citation>
    <scope>NUCLEOTIDE SEQUENCE [LARGE SCALE GENOMIC DNA]</scope>
    <source>
        <strain evidence="2 3">NCTC11429</strain>
    </source>
</reference>
<sequence>MSFWKFVSGIVISGAFYISCHGGDGSDLERLRADSLVSEVIKGRLSLDSLAKSQEFMYFNEKYFHEPANLKEMSAFDRIQVQVVTYRIYSHVKLVKNRYQFGVKQAKDLHIPNRAFVYYQRSFEEMNRRAAASRDSVQLELPEDYAIMLLKQEL</sequence>
<evidence type="ECO:0000313" key="4">
    <source>
        <dbReference type="Proteomes" id="UP001566204"/>
    </source>
</evidence>
<dbReference type="GeneID" id="78465164"/>